<dbReference type="Pfam" id="PF16486">
    <property type="entry name" value="ArgoN"/>
    <property type="match status" value="1"/>
</dbReference>
<dbReference type="RefSeq" id="XP_033672875.1">
    <property type="nucleotide sequence ID" value="XM_033811571.1"/>
</dbReference>
<dbReference type="InterPro" id="IPR012337">
    <property type="entry name" value="RNaseH-like_sf"/>
</dbReference>
<dbReference type="InterPro" id="IPR032474">
    <property type="entry name" value="Argonaute_N"/>
</dbReference>
<feature type="region of interest" description="Disordered" evidence="1">
    <location>
        <begin position="321"/>
        <end position="373"/>
    </location>
</feature>
<dbReference type="SMART" id="SM00950">
    <property type="entry name" value="Piwi"/>
    <property type="match status" value="1"/>
</dbReference>
<dbReference type="InterPro" id="IPR014811">
    <property type="entry name" value="ArgoL1"/>
</dbReference>
<dbReference type="Gene3D" id="3.30.420.10">
    <property type="entry name" value="Ribonuclease H-like superfamily/Ribonuclease H"/>
    <property type="match status" value="1"/>
</dbReference>
<dbReference type="SUPFAM" id="SSF53098">
    <property type="entry name" value="Ribonuclease H-like"/>
    <property type="match status" value="1"/>
</dbReference>
<organism evidence="3 4">
    <name type="scientific">Zasmidium cellare ATCC 36951</name>
    <dbReference type="NCBI Taxonomy" id="1080233"/>
    <lineage>
        <taxon>Eukaryota</taxon>
        <taxon>Fungi</taxon>
        <taxon>Dikarya</taxon>
        <taxon>Ascomycota</taxon>
        <taxon>Pezizomycotina</taxon>
        <taxon>Dothideomycetes</taxon>
        <taxon>Dothideomycetidae</taxon>
        <taxon>Mycosphaerellales</taxon>
        <taxon>Mycosphaerellaceae</taxon>
        <taxon>Zasmidium</taxon>
    </lineage>
</organism>
<dbReference type="Pfam" id="PF02171">
    <property type="entry name" value="Piwi"/>
    <property type="match status" value="1"/>
</dbReference>
<gene>
    <name evidence="3" type="ORF">M409DRAFT_50590</name>
</gene>
<keyword evidence="4" id="KW-1185">Reference proteome</keyword>
<dbReference type="Pfam" id="PF08699">
    <property type="entry name" value="ArgoL1"/>
    <property type="match status" value="1"/>
</dbReference>
<feature type="region of interest" description="Disordered" evidence="1">
    <location>
        <begin position="136"/>
        <end position="199"/>
    </location>
</feature>
<proteinExistence type="predicted"/>
<dbReference type="InterPro" id="IPR036085">
    <property type="entry name" value="PAZ_dom_sf"/>
</dbReference>
<protein>
    <recommendedName>
        <fullName evidence="2">Piwi domain-containing protein</fullName>
    </recommendedName>
</protein>
<evidence type="ECO:0000313" key="3">
    <source>
        <dbReference type="EMBL" id="KAF2171986.1"/>
    </source>
</evidence>
<dbReference type="OrthoDB" id="10252740at2759"/>
<feature type="compositionally biased region" description="Low complexity" evidence="1">
    <location>
        <begin position="356"/>
        <end position="367"/>
    </location>
</feature>
<name>A0A6A6D2W0_ZASCE</name>
<dbReference type="Proteomes" id="UP000799537">
    <property type="component" value="Unassembled WGS sequence"/>
</dbReference>
<dbReference type="InterPro" id="IPR003165">
    <property type="entry name" value="Piwi"/>
</dbReference>
<dbReference type="GO" id="GO:0003676">
    <property type="term" value="F:nucleic acid binding"/>
    <property type="evidence" value="ECO:0007669"/>
    <property type="project" value="InterPro"/>
</dbReference>
<feature type="domain" description="Piwi" evidence="2">
    <location>
        <begin position="901"/>
        <end position="1198"/>
    </location>
</feature>
<dbReference type="SUPFAM" id="SSF101690">
    <property type="entry name" value="PAZ domain"/>
    <property type="match status" value="1"/>
</dbReference>
<sequence>MPPKGKGKKNAPKPCIRCPTRPIADYCNATHKKDLSKCQAQKDNSTNEMWRGFIDAPIDNPSTILPSNAECQAAIDQAVSIDAAARTTVGPDNFADDDAFEEAVTAEIAKQNAEYSTSVPLSKQLLEYAFDQVHRSAHDEAKPKSAGKQKIKPSAQSNEPEASTTKALQELTIQENVPEASATKDSGVSESTQASETDGKLDISSLGITDLPVTLHHCGDLKECMKGYRRDENEPSSLWWAYRDEPDQTTPQIAPLLPTEQSCQKFLAMVEEKNKVWIEEAREKYPADLELQINSVCLDRDRHRHDGRFITRQMLEHAANTCYGPPVDDSLSDGGADGQHRAQDQGNAPTADGDQTASGETTASTGTLPKEIPENSLYSASRPQQSATTATAQSSGTLVTNHFKVTVSGNRSLYEYQVVGLHEKDLNLSSPKKKVLMERLIELSGKLNNNRDSFAFNKEGRIIAWTPLDQNQQVDQSIESIQVPDYNKKQASGQVSRHLRLDILFKRQISLEQFNRYAQGQNPGYQERGTAQAIDMLVSHGVAQNAKSSTGQNQIFQIGDNHFFLASTARDFNKWGMIALQGFSNNLKAGQGNLLLNVNTAFSVFYKHQDVAAYLAHFNTNHMSIPGDKNATNHLVGLRVRIKYNRAKSSDKDKSLDDDKRRTKTITGFSTTSARATKFEDMEKKQQVSVWDFFHANHPAEASRSNPNQICVNTGSTDPGKGCWYLPDQLEVLPGQIYRRTLDTVHRDMTGEMITFASKKPAENRSTIERIGLTALGLGRTQQQPAVLRGSGIAISSNMMSVPFRRIQSPTIQYRSQRITNLSSWTTRNQNFVNTQNKLYKGVIFTYAPTATRPSNMNGVMAAFKRVIPMNGIDLRPQVVRGGVAGTAAFLKGPEGKSADLLVMVLSGPTTREAYASFRSIVDQECGKPSLVLNADTMKDKDQNPYMAGNAMKVNIRIGNENHLVQGGFNALLAGADCDTLVLGADLIHPKQNSVKPMPTIAALVGSVDGRFATFLGSARRQERGKEYIDSTSMTSMATERIAACKNKNGGRAPARILYYRDGTGKTQFQDVHTYEIQAIKTAWENETRDKTLRPLQMTTVMWERKQDGQLPLVDRVITSPENFDFFLQSHDVVTTGTSAKPTHYVVLENGMNLSEHNLQDLTNSFCYNFAHSTNAVSYASPAYFADKLCERASLYLWKYFDNHKEVWDETVEVLQDAIERAWEKGGQGPNGNPWHKNLNDKMFWM</sequence>
<dbReference type="AlphaFoldDB" id="A0A6A6D2W0"/>
<accession>A0A6A6D2W0</accession>
<dbReference type="GeneID" id="54564843"/>
<dbReference type="Gene3D" id="3.40.50.2300">
    <property type="match status" value="1"/>
</dbReference>
<dbReference type="PROSITE" id="PS50822">
    <property type="entry name" value="PIWI"/>
    <property type="match status" value="1"/>
</dbReference>
<dbReference type="InterPro" id="IPR036397">
    <property type="entry name" value="RNaseH_sf"/>
</dbReference>
<dbReference type="PANTHER" id="PTHR22891">
    <property type="entry name" value="EUKARYOTIC TRANSLATION INITIATION FACTOR 2C"/>
    <property type="match status" value="1"/>
</dbReference>
<feature type="compositionally biased region" description="Polar residues" evidence="1">
    <location>
        <begin position="183"/>
        <end position="196"/>
    </location>
</feature>
<evidence type="ECO:0000313" key="4">
    <source>
        <dbReference type="Proteomes" id="UP000799537"/>
    </source>
</evidence>
<feature type="compositionally biased region" description="Polar residues" evidence="1">
    <location>
        <begin position="154"/>
        <end position="175"/>
    </location>
</feature>
<dbReference type="EMBL" id="ML993582">
    <property type="protein sequence ID" value="KAF2171986.1"/>
    <property type="molecule type" value="Genomic_DNA"/>
</dbReference>
<evidence type="ECO:0000256" key="1">
    <source>
        <dbReference type="SAM" id="MobiDB-lite"/>
    </source>
</evidence>
<reference evidence="3" key="1">
    <citation type="journal article" date="2020" name="Stud. Mycol.">
        <title>101 Dothideomycetes genomes: a test case for predicting lifestyles and emergence of pathogens.</title>
        <authorList>
            <person name="Haridas S."/>
            <person name="Albert R."/>
            <person name="Binder M."/>
            <person name="Bloem J."/>
            <person name="Labutti K."/>
            <person name="Salamov A."/>
            <person name="Andreopoulos B."/>
            <person name="Baker S."/>
            <person name="Barry K."/>
            <person name="Bills G."/>
            <person name="Bluhm B."/>
            <person name="Cannon C."/>
            <person name="Castanera R."/>
            <person name="Culley D."/>
            <person name="Daum C."/>
            <person name="Ezra D."/>
            <person name="Gonzalez J."/>
            <person name="Henrissat B."/>
            <person name="Kuo A."/>
            <person name="Liang C."/>
            <person name="Lipzen A."/>
            <person name="Lutzoni F."/>
            <person name="Magnuson J."/>
            <person name="Mondo S."/>
            <person name="Nolan M."/>
            <person name="Ohm R."/>
            <person name="Pangilinan J."/>
            <person name="Park H.-J."/>
            <person name="Ramirez L."/>
            <person name="Alfaro M."/>
            <person name="Sun H."/>
            <person name="Tritt A."/>
            <person name="Yoshinaga Y."/>
            <person name="Zwiers L.-H."/>
            <person name="Turgeon B."/>
            <person name="Goodwin S."/>
            <person name="Spatafora J."/>
            <person name="Crous P."/>
            <person name="Grigoriev I."/>
        </authorList>
    </citation>
    <scope>NUCLEOTIDE SEQUENCE</scope>
    <source>
        <strain evidence="3">ATCC 36951</strain>
    </source>
</reference>
<evidence type="ECO:0000259" key="2">
    <source>
        <dbReference type="PROSITE" id="PS50822"/>
    </source>
</evidence>
<dbReference type="Gene3D" id="2.170.260.10">
    <property type="entry name" value="paz domain"/>
    <property type="match status" value="1"/>
</dbReference>